<name>R0F5Y3_9BRAS</name>
<keyword evidence="2" id="KW-1185">Reference proteome</keyword>
<dbReference type="Proteomes" id="UP000029121">
    <property type="component" value="Unassembled WGS sequence"/>
</dbReference>
<dbReference type="Pfam" id="PF09366">
    <property type="entry name" value="DUF1997"/>
    <property type="match status" value="1"/>
</dbReference>
<dbReference type="PANTHER" id="PTHR34133:SF8">
    <property type="entry name" value="OS07G0633000 PROTEIN"/>
    <property type="match status" value="1"/>
</dbReference>
<dbReference type="STRING" id="81985.R0F5Y3"/>
<dbReference type="PANTHER" id="PTHR34133">
    <property type="entry name" value="OS07G0633000 PROTEIN"/>
    <property type="match status" value="1"/>
</dbReference>
<evidence type="ECO:0000313" key="2">
    <source>
        <dbReference type="Proteomes" id="UP000029121"/>
    </source>
</evidence>
<protein>
    <submittedName>
        <fullName evidence="1">Uncharacterized protein</fullName>
    </submittedName>
</protein>
<organism evidence="1 2">
    <name type="scientific">Capsella rubella</name>
    <dbReference type="NCBI Taxonomy" id="81985"/>
    <lineage>
        <taxon>Eukaryota</taxon>
        <taxon>Viridiplantae</taxon>
        <taxon>Streptophyta</taxon>
        <taxon>Embryophyta</taxon>
        <taxon>Tracheophyta</taxon>
        <taxon>Spermatophyta</taxon>
        <taxon>Magnoliopsida</taxon>
        <taxon>eudicotyledons</taxon>
        <taxon>Gunneridae</taxon>
        <taxon>Pentapetalae</taxon>
        <taxon>rosids</taxon>
        <taxon>malvids</taxon>
        <taxon>Brassicales</taxon>
        <taxon>Brassicaceae</taxon>
        <taxon>Camelineae</taxon>
        <taxon>Capsella</taxon>
    </lineage>
</organism>
<dbReference type="EMBL" id="KB870811">
    <property type="protein sequence ID" value="EOA17217.1"/>
    <property type="molecule type" value="Genomic_DNA"/>
</dbReference>
<sequence length="269" mass="31098">LVLVFTKILYSEITERVRRKRETCGGRDLEAMTASSAVISSGMFRSYHQPVIVTTEVKPVLRSRVKCQVSSVKPATYSSRLSTDIPLIESPQALFDEYLDNKSRVFEAMFPDKPRSHRLNEEEWRIQMLPINFLFLTVWPVVDMRLRCKSNGQDYPPDVPLDITKVVELNMMRWKLQGLDRVMEPSDFSLEVKGALYPDRRGKQTRLKGQLEMNISFVLPPVLELVPEDVRRNLANAVLTGLVENMKHKVNGSLLADYSRFKNERRLRK</sequence>
<accession>R0F5Y3</accession>
<reference evidence="2" key="1">
    <citation type="journal article" date="2013" name="Nat. Genet.">
        <title>The Capsella rubella genome and the genomic consequences of rapid mating system evolution.</title>
        <authorList>
            <person name="Slotte T."/>
            <person name="Hazzouri K.M."/>
            <person name="Agren J.A."/>
            <person name="Koenig D."/>
            <person name="Maumus F."/>
            <person name="Guo Y.L."/>
            <person name="Steige K."/>
            <person name="Platts A.E."/>
            <person name="Escobar J.S."/>
            <person name="Newman L.K."/>
            <person name="Wang W."/>
            <person name="Mandakova T."/>
            <person name="Vello E."/>
            <person name="Smith L.M."/>
            <person name="Henz S.R."/>
            <person name="Steffen J."/>
            <person name="Takuno S."/>
            <person name="Brandvain Y."/>
            <person name="Coop G."/>
            <person name="Andolfatto P."/>
            <person name="Hu T.T."/>
            <person name="Blanchette M."/>
            <person name="Clark R.M."/>
            <person name="Quesneville H."/>
            <person name="Nordborg M."/>
            <person name="Gaut B.S."/>
            <person name="Lysak M.A."/>
            <person name="Jenkins J."/>
            <person name="Grimwood J."/>
            <person name="Chapman J."/>
            <person name="Prochnik S."/>
            <person name="Shu S."/>
            <person name="Rokhsar D."/>
            <person name="Schmutz J."/>
            <person name="Weigel D."/>
            <person name="Wright S.I."/>
        </authorList>
    </citation>
    <scope>NUCLEOTIDE SEQUENCE [LARGE SCALE GENOMIC DNA]</scope>
    <source>
        <strain evidence="2">cv. Monte Gargano</strain>
    </source>
</reference>
<dbReference type="eggNOG" id="ENOG502QSJN">
    <property type="taxonomic scope" value="Eukaryota"/>
</dbReference>
<gene>
    <name evidence="1" type="ORF">CARUB_v10005491mg</name>
</gene>
<dbReference type="AlphaFoldDB" id="R0F5Y3"/>
<evidence type="ECO:0000313" key="1">
    <source>
        <dbReference type="EMBL" id="EOA17217.1"/>
    </source>
</evidence>
<dbReference type="InterPro" id="IPR018971">
    <property type="entry name" value="DUF1997"/>
</dbReference>
<feature type="non-terminal residue" evidence="1">
    <location>
        <position position="1"/>
    </location>
</feature>
<dbReference type="KEGG" id="crb:17879089"/>
<proteinExistence type="predicted"/>
<dbReference type="OrthoDB" id="496281at2759"/>